<reference evidence="8 9" key="1">
    <citation type="submission" date="2019-12" db="EMBL/GenBank/DDBJ databases">
        <authorList>
            <person name="Jiao W.-B."/>
            <person name="Schneeberger K."/>
        </authorList>
    </citation>
    <scope>NUCLEOTIDE SEQUENCE [LARGE SCALE GENOMIC DNA]</scope>
    <source>
        <strain evidence="9">cv. C24</strain>
    </source>
</reference>
<organism evidence="8 9">
    <name type="scientific">Arabidopsis thaliana</name>
    <name type="common">Mouse-ear cress</name>
    <dbReference type="NCBI Taxonomy" id="3702"/>
    <lineage>
        <taxon>Eukaryota</taxon>
        <taxon>Viridiplantae</taxon>
        <taxon>Streptophyta</taxon>
        <taxon>Embryophyta</taxon>
        <taxon>Tracheophyta</taxon>
        <taxon>Spermatophyta</taxon>
        <taxon>Magnoliopsida</taxon>
        <taxon>eudicotyledons</taxon>
        <taxon>Gunneridae</taxon>
        <taxon>Pentapetalae</taxon>
        <taxon>rosids</taxon>
        <taxon>malvids</taxon>
        <taxon>Brassicales</taxon>
        <taxon>Brassicaceae</taxon>
        <taxon>Camelineae</taxon>
        <taxon>Arabidopsis</taxon>
    </lineage>
</organism>
<dbReference type="PANTHER" id="PTHR33109">
    <property type="entry name" value="EPIDERMAL PATTERNING FACTOR-LIKE PROTEIN 4"/>
    <property type="match status" value="1"/>
</dbReference>
<evidence type="ECO:0000256" key="1">
    <source>
        <dbReference type="ARBA" id="ARBA00004613"/>
    </source>
</evidence>
<dbReference type="InterPro" id="IPR039455">
    <property type="entry name" value="EPFL"/>
</dbReference>
<dbReference type="ExpressionAtlas" id="A0A5S9WLN6">
    <property type="expression patterns" value="baseline and differential"/>
</dbReference>
<evidence type="ECO:0000256" key="5">
    <source>
        <dbReference type="ARBA" id="ARBA00022729"/>
    </source>
</evidence>
<dbReference type="Pfam" id="PF17181">
    <property type="entry name" value="EPF"/>
    <property type="match status" value="1"/>
</dbReference>
<protein>
    <recommendedName>
        <fullName evidence="7">Epidermal patterning factor-like protein</fullName>
    </recommendedName>
</protein>
<gene>
    <name evidence="8" type="ORF">C24_LOCUS3362</name>
</gene>
<proteinExistence type="inferred from homology"/>
<keyword evidence="3 7" id="KW-0217">Developmental protein</keyword>
<evidence type="ECO:0000256" key="2">
    <source>
        <dbReference type="ARBA" id="ARBA00008127"/>
    </source>
</evidence>
<evidence type="ECO:0000256" key="7">
    <source>
        <dbReference type="RuleBase" id="RU367102"/>
    </source>
</evidence>
<keyword evidence="6" id="KW-1015">Disulfide bond</keyword>
<dbReference type="PANTHER" id="PTHR33109:SF6">
    <property type="entry name" value="EPIDERMAL PATTERNING FACTOR-LIKE PROTEIN 7-RELATED"/>
    <property type="match status" value="1"/>
</dbReference>
<dbReference type="OrthoDB" id="771316at2759"/>
<dbReference type="GO" id="GO:0005576">
    <property type="term" value="C:extracellular region"/>
    <property type="evidence" value="ECO:0007669"/>
    <property type="project" value="UniProtKB-SubCell"/>
</dbReference>
<comment type="function">
    <text evidence="7">Controls stomatal patterning.</text>
</comment>
<comment type="similarity">
    <text evidence="2 7">Belongs to the plant cysteine rich small secretory peptide family. Epidermal patterning factor subfamily.</text>
</comment>
<keyword evidence="5" id="KW-0732">Signal</keyword>
<dbReference type="EMBL" id="CACSHJ010000087">
    <property type="protein sequence ID" value="CAA0265635.1"/>
    <property type="molecule type" value="Genomic_DNA"/>
</dbReference>
<evidence type="ECO:0000313" key="9">
    <source>
        <dbReference type="Proteomes" id="UP000434276"/>
    </source>
</evidence>
<evidence type="ECO:0000256" key="6">
    <source>
        <dbReference type="ARBA" id="ARBA00023157"/>
    </source>
</evidence>
<keyword evidence="4 7" id="KW-0964">Secreted</keyword>
<evidence type="ECO:0000256" key="3">
    <source>
        <dbReference type="ARBA" id="ARBA00022473"/>
    </source>
</evidence>
<dbReference type="Proteomes" id="UP000434276">
    <property type="component" value="Unassembled WGS sequence"/>
</dbReference>
<comment type="subcellular location">
    <subcellularLocation>
        <location evidence="1 7">Secreted</location>
    </subcellularLocation>
</comment>
<evidence type="ECO:0000256" key="4">
    <source>
        <dbReference type="ARBA" id="ARBA00022525"/>
    </source>
</evidence>
<evidence type="ECO:0000313" key="8">
    <source>
        <dbReference type="EMBL" id="CAA0265635.1"/>
    </source>
</evidence>
<sequence length="132" mass="14631">MSEHFLAASIINMTKFVRKYMFCLVLVFAACSLVVNSIRTPPLKNTVNGGEKKNADIEQAQTHHKKEISKNGGVEMEMYPTGSSLPDCSYACGACSPCKRVMISFECSVAESCSVIYRCTCRGRYYHVPSRA</sequence>
<name>A0A5S9WLN6_ARATH</name>
<dbReference type="GO" id="GO:0010052">
    <property type="term" value="P:guard cell differentiation"/>
    <property type="evidence" value="ECO:0007669"/>
    <property type="project" value="UniProtKB-UniRule"/>
</dbReference>
<dbReference type="AlphaFoldDB" id="A0A5S9WLN6"/>
<accession>A0A5S9WLN6</accession>